<reference evidence="4" key="2">
    <citation type="journal article" date="2021" name="PeerJ">
        <title>Extensive microbial diversity within the chicken gut microbiome revealed by metagenomics and culture.</title>
        <authorList>
            <person name="Gilroy R."/>
            <person name="Ravi A."/>
            <person name="Getino M."/>
            <person name="Pursley I."/>
            <person name="Horton D.L."/>
            <person name="Alikhan N.F."/>
            <person name="Baker D."/>
            <person name="Gharbi K."/>
            <person name="Hall N."/>
            <person name="Watson M."/>
            <person name="Adriaenssens E.M."/>
            <person name="Foster-Nyarko E."/>
            <person name="Jarju S."/>
            <person name="Secka A."/>
            <person name="Antonio M."/>
            <person name="Oren A."/>
            <person name="Chaudhuri R.R."/>
            <person name="La Ragione R."/>
            <person name="Hildebrand F."/>
            <person name="Pallen M.J."/>
        </authorList>
    </citation>
    <scope>NUCLEOTIDE SEQUENCE</scope>
    <source>
        <strain evidence="4">CHK187-14744</strain>
    </source>
</reference>
<dbReference type="PROSITE" id="PS51257">
    <property type="entry name" value="PROKAR_LIPOPROTEIN"/>
    <property type="match status" value="1"/>
</dbReference>
<dbReference type="InterPro" id="IPR013378">
    <property type="entry name" value="InlB-like_B-rpt"/>
</dbReference>
<evidence type="ECO:0000313" key="5">
    <source>
        <dbReference type="Proteomes" id="UP000824164"/>
    </source>
</evidence>
<dbReference type="Gene3D" id="2.60.40.4270">
    <property type="entry name" value="Listeria-Bacteroides repeat domain"/>
    <property type="match status" value="2"/>
</dbReference>
<evidence type="ECO:0000256" key="3">
    <source>
        <dbReference type="SAM" id="SignalP"/>
    </source>
</evidence>
<reference evidence="4" key="1">
    <citation type="submission" date="2020-10" db="EMBL/GenBank/DDBJ databases">
        <authorList>
            <person name="Gilroy R."/>
        </authorList>
    </citation>
    <scope>NUCLEOTIDE SEQUENCE</scope>
    <source>
        <strain evidence="4">CHK187-14744</strain>
    </source>
</reference>
<dbReference type="GO" id="GO:0030313">
    <property type="term" value="C:cell envelope"/>
    <property type="evidence" value="ECO:0007669"/>
    <property type="project" value="UniProtKB-SubCell"/>
</dbReference>
<keyword evidence="2" id="KW-0472">Membrane</keyword>
<evidence type="ECO:0000313" key="4">
    <source>
        <dbReference type="EMBL" id="HIU03082.1"/>
    </source>
</evidence>
<dbReference type="Proteomes" id="UP000824164">
    <property type="component" value="Unassembled WGS sequence"/>
</dbReference>
<keyword evidence="3" id="KW-0732">Signal</keyword>
<comment type="subcellular location">
    <subcellularLocation>
        <location evidence="1">Cell envelope</location>
    </subcellularLocation>
</comment>
<evidence type="ECO:0000256" key="1">
    <source>
        <dbReference type="ARBA" id="ARBA00004196"/>
    </source>
</evidence>
<sequence>MKLKRILALCGVTFGCLCAGASGFGLHVPAREAWALGSVDNISEIKSMRQTIALVDWEKRIYRLQYEIESESRQAEQIRIYAGEDFCFTDVDGNGLEKGVWVDMDGNPVEADGTGQNGQVCQSEEGWYILWDGPELGNWESHTLYIRASDDFAGGNNVTVGILGKSGVYLDQEGEKADIPFDTTTVNVHIGLTCEDKQLNVMKGLEVSDEALEDYAVLYPSSLWGDVSDIPLAGQWYEVKDGQETAVGQEIRGSSYVLPAGYLESLTPASSYRLKLYSVGAVSTSQSRDNSGGYENVCSIKQPLASAEFAMKEIYGQIDLTVWLKQFPYKDEISTFAFELYQADGDNQAVTSENSVGVYEVVFDSKEEKRSESARITGLEAGWYTLVPLTPEGDYVELLEQRRDNQYPVAKTGNGAGINFHIGEVLPAESGYQMVNYLGQETGDTTSDIPVTVDYYYKETYYPVRYTANNPEGTILNGEAPEDATRYKAGDTVKVQGSGNMEVEGYVFAGWALTPGDGIYKEGEELYSDTDIKGTQVSDETVMPEDGLELYGRWIRVYKVAYDGNTATDGEAPVDDQGSAGGNTYYSDDTVTVKDAGSLVKTDADGTLYEFAGWNDRQDGNGNAYEPGDTFKIDKSDVTLYAQWIPVDTQSYAVSYLLNLPEDLAIEGEIPADSRKYKTGEMVSVLDKGTLDLRHYIFAGWALTSSEDGLYVPGETLYRASQDEETGIKTESAVAMPENGLRLYSRWIPLYSVSYLANADGVEGVPAQEEYMEKEMVEVDDGSGLYREGYVFMGWNTRPDGSGQSYDSGLTFNMPAEDMVLYAQWDRVPEPETQEGTDQIKRPENDRGFIVTAVCLAGVAIVALYILWKWLRQKLDNRSK</sequence>
<feature type="chain" id="PRO_5038744832" evidence="3">
    <location>
        <begin position="22"/>
        <end position="880"/>
    </location>
</feature>
<proteinExistence type="predicted"/>
<protein>
    <submittedName>
        <fullName evidence="4">InlB B-repeat-containing protein</fullName>
    </submittedName>
</protein>
<feature type="signal peptide" evidence="3">
    <location>
        <begin position="1"/>
        <end position="21"/>
    </location>
</feature>
<evidence type="ECO:0000256" key="2">
    <source>
        <dbReference type="SAM" id="Phobius"/>
    </source>
</evidence>
<comment type="caution">
    <text evidence="4">The sequence shown here is derived from an EMBL/GenBank/DDBJ whole genome shotgun (WGS) entry which is preliminary data.</text>
</comment>
<name>A0A9D1HJ30_9FIRM</name>
<accession>A0A9D1HJ30</accession>
<dbReference type="EMBL" id="DVLT01000046">
    <property type="protein sequence ID" value="HIU03082.1"/>
    <property type="molecule type" value="Genomic_DNA"/>
</dbReference>
<feature type="transmembrane region" description="Helical" evidence="2">
    <location>
        <begin position="848"/>
        <end position="868"/>
    </location>
</feature>
<dbReference type="InterPro" id="IPR042229">
    <property type="entry name" value="Listeria/Bacterioides_rpt_sf"/>
</dbReference>
<gene>
    <name evidence="4" type="ORF">IAB63_07505</name>
</gene>
<keyword evidence="2" id="KW-0812">Transmembrane</keyword>
<dbReference type="Pfam" id="PF09479">
    <property type="entry name" value="Flg_new"/>
    <property type="match status" value="2"/>
</dbReference>
<organism evidence="4 5">
    <name type="scientific">Candidatus Onthocola gallistercoris</name>
    <dbReference type="NCBI Taxonomy" id="2840876"/>
    <lineage>
        <taxon>Bacteria</taxon>
        <taxon>Bacillati</taxon>
        <taxon>Bacillota</taxon>
        <taxon>Bacilli</taxon>
        <taxon>Candidatus Onthocola</taxon>
    </lineage>
</organism>
<dbReference type="AlphaFoldDB" id="A0A9D1HJ30"/>
<keyword evidence="2" id="KW-1133">Transmembrane helix</keyword>